<reference evidence="5" key="1">
    <citation type="submission" date="2021-01" db="EMBL/GenBank/DDBJ databases">
        <authorList>
            <person name="Corre E."/>
            <person name="Pelletier E."/>
            <person name="Niang G."/>
            <person name="Scheremetjew M."/>
            <person name="Finn R."/>
            <person name="Kale V."/>
            <person name="Holt S."/>
            <person name="Cochrane G."/>
            <person name="Meng A."/>
            <person name="Brown T."/>
            <person name="Cohen L."/>
        </authorList>
    </citation>
    <scope>NUCLEOTIDE SEQUENCE</scope>
    <source>
        <strain evidence="5">CCMP3105</strain>
    </source>
</reference>
<dbReference type="GO" id="GO:0047869">
    <property type="term" value="F:dimethylpropiothetin dethiomethylase activity"/>
    <property type="evidence" value="ECO:0007669"/>
    <property type="project" value="InterPro"/>
</dbReference>
<dbReference type="InterPro" id="IPR029063">
    <property type="entry name" value="SAM-dependent_MTases_sf"/>
</dbReference>
<protein>
    <recommendedName>
        <fullName evidence="4">Methyltransferase type 11 domain-containing protein</fullName>
    </recommendedName>
</protein>
<name>A0A7S4SJ91_9DINO</name>
<dbReference type="InterPro" id="IPR031723">
    <property type="entry name" value="DMSP_lyase"/>
</dbReference>
<organism evidence="5">
    <name type="scientific">Alexandrium monilatum</name>
    <dbReference type="NCBI Taxonomy" id="311494"/>
    <lineage>
        <taxon>Eukaryota</taxon>
        <taxon>Sar</taxon>
        <taxon>Alveolata</taxon>
        <taxon>Dinophyceae</taxon>
        <taxon>Gonyaulacales</taxon>
        <taxon>Pyrocystaceae</taxon>
        <taxon>Alexandrium</taxon>
    </lineage>
</organism>
<accession>A0A7S4SJ91</accession>
<dbReference type="InterPro" id="IPR014710">
    <property type="entry name" value="RmlC-like_jellyroll"/>
</dbReference>
<gene>
    <name evidence="5" type="ORF">AMON00008_LOCUS51071</name>
</gene>
<keyword evidence="3" id="KW-0949">S-adenosyl-L-methionine</keyword>
<dbReference type="PANTHER" id="PTHR43464:SF19">
    <property type="entry name" value="UBIQUINONE BIOSYNTHESIS O-METHYLTRANSFERASE, MITOCHONDRIAL"/>
    <property type="match status" value="1"/>
</dbReference>
<dbReference type="GO" id="GO:0032259">
    <property type="term" value="P:methylation"/>
    <property type="evidence" value="ECO:0007669"/>
    <property type="project" value="UniProtKB-KW"/>
</dbReference>
<evidence type="ECO:0000259" key="4">
    <source>
        <dbReference type="Pfam" id="PF08241"/>
    </source>
</evidence>
<evidence type="ECO:0000256" key="1">
    <source>
        <dbReference type="ARBA" id="ARBA00022603"/>
    </source>
</evidence>
<dbReference type="SUPFAM" id="SSF53335">
    <property type="entry name" value="S-adenosyl-L-methionine-dependent methyltransferases"/>
    <property type="match status" value="1"/>
</dbReference>
<evidence type="ECO:0000256" key="3">
    <source>
        <dbReference type="ARBA" id="ARBA00022691"/>
    </source>
</evidence>
<dbReference type="EMBL" id="HBNR01072038">
    <property type="protein sequence ID" value="CAE4647462.1"/>
    <property type="molecule type" value="Transcribed_RNA"/>
</dbReference>
<evidence type="ECO:0000313" key="5">
    <source>
        <dbReference type="EMBL" id="CAE4647462.1"/>
    </source>
</evidence>
<dbReference type="Gene3D" id="3.40.50.150">
    <property type="entry name" value="Vaccinia Virus protein VP39"/>
    <property type="match status" value="1"/>
</dbReference>
<dbReference type="Pfam" id="PF16867">
    <property type="entry name" value="DMSP_lyase"/>
    <property type="match status" value="1"/>
</dbReference>
<dbReference type="GO" id="GO:0008757">
    <property type="term" value="F:S-adenosylmethionine-dependent methyltransferase activity"/>
    <property type="evidence" value="ECO:0007669"/>
    <property type="project" value="InterPro"/>
</dbReference>
<dbReference type="Gene3D" id="2.60.120.10">
    <property type="entry name" value="Jelly Rolls"/>
    <property type="match status" value="1"/>
</dbReference>
<dbReference type="InterPro" id="IPR011051">
    <property type="entry name" value="RmlC_Cupin_sf"/>
</dbReference>
<keyword evidence="2" id="KW-0808">Transferase</keyword>
<dbReference type="InterPro" id="IPR013216">
    <property type="entry name" value="Methyltransf_11"/>
</dbReference>
<keyword evidence="1" id="KW-0489">Methyltransferase</keyword>
<evidence type="ECO:0000256" key="2">
    <source>
        <dbReference type="ARBA" id="ARBA00022679"/>
    </source>
</evidence>
<proteinExistence type="predicted"/>
<sequence length="476" mass="50739">MESPTAAATPSPAAELDESGLCASGGPLTGCGVAFEAVKEVLSALTSEWAGSGSEQAETCAALVGKALGRPVLCRAWEDPEGLRCAAPRGLAEALGAEAEAAEAAGAGGLARSLRALRGGVDVFSWKEPRHLVSDEMRPEGAPALSIDALLGGPGRFKSAMMVGLRRYGASFESDEILVGLTWLAPGTFYPQHAHDAAELYQMMVGTGAWGPTQGHLEPMPPGRFLSIPSASPHTVQAPADGPLLAVYAWTGRLNGRFWFCDCALGDKYSSDINKIASPEDYYNAMAGDYESVVRSWGYRMPEAAVDALKAQADLSGAPSTLNVLDLGCGDGLVGAALQAHGFECVVGADISSEMLAKAKLRRCYREVHRSDLSQKLPFEDDVFDVILCVGTTTYLEPAVLVDWLRVVRPGGALILTHKTSVWKVWEPDQELLVRAGAMTQAWVSEPMHYLPSLRNDAKADPDERAKVYVYRKATL</sequence>
<feature type="domain" description="Methyltransferase type 11" evidence="4">
    <location>
        <begin position="325"/>
        <end position="416"/>
    </location>
</feature>
<dbReference type="PANTHER" id="PTHR43464">
    <property type="entry name" value="METHYLTRANSFERASE"/>
    <property type="match status" value="1"/>
</dbReference>
<dbReference type="SUPFAM" id="SSF51182">
    <property type="entry name" value="RmlC-like cupins"/>
    <property type="match status" value="1"/>
</dbReference>
<dbReference type="AlphaFoldDB" id="A0A7S4SJ91"/>
<dbReference type="CDD" id="cd02440">
    <property type="entry name" value="AdoMet_MTases"/>
    <property type="match status" value="1"/>
</dbReference>
<dbReference type="Pfam" id="PF08241">
    <property type="entry name" value="Methyltransf_11"/>
    <property type="match status" value="1"/>
</dbReference>